<dbReference type="Gene3D" id="2.40.50.100">
    <property type="match status" value="1"/>
</dbReference>
<dbReference type="SMART" id="SM00382">
    <property type="entry name" value="AAA"/>
    <property type="match status" value="1"/>
</dbReference>
<evidence type="ECO:0000256" key="1">
    <source>
        <dbReference type="ARBA" id="ARBA00022448"/>
    </source>
</evidence>
<evidence type="ECO:0000259" key="4">
    <source>
        <dbReference type="PROSITE" id="PS50893"/>
    </source>
</evidence>
<evidence type="ECO:0000313" key="6">
    <source>
        <dbReference type="Proteomes" id="UP001595596"/>
    </source>
</evidence>
<evidence type="ECO:0000256" key="3">
    <source>
        <dbReference type="ARBA" id="ARBA00022840"/>
    </source>
</evidence>
<gene>
    <name evidence="5" type="ORF">ACFOMP_11850</name>
</gene>
<dbReference type="SUPFAM" id="SSF52540">
    <property type="entry name" value="P-loop containing nucleoside triphosphate hydrolases"/>
    <property type="match status" value="1"/>
</dbReference>
<proteinExistence type="predicted"/>
<dbReference type="PROSITE" id="PS00211">
    <property type="entry name" value="ABC_TRANSPORTER_1"/>
    <property type="match status" value="1"/>
</dbReference>
<keyword evidence="6" id="KW-1185">Reference proteome</keyword>
<protein>
    <submittedName>
        <fullName evidence="5">ABC transporter ATP-binding protein</fullName>
    </submittedName>
</protein>
<dbReference type="SUPFAM" id="SSF50331">
    <property type="entry name" value="MOP-like"/>
    <property type="match status" value="1"/>
</dbReference>
<accession>A0ABV7S1Q0</accession>
<dbReference type="InterPro" id="IPR008995">
    <property type="entry name" value="Mo/tungstate-bd_C_term_dom"/>
</dbReference>
<dbReference type="InterPro" id="IPR027417">
    <property type="entry name" value="P-loop_NTPase"/>
</dbReference>
<dbReference type="InterPro" id="IPR050093">
    <property type="entry name" value="ABC_SmlMolc_Importer"/>
</dbReference>
<dbReference type="InterPro" id="IPR017871">
    <property type="entry name" value="ABC_transporter-like_CS"/>
</dbReference>
<dbReference type="EMBL" id="JBHRXE010000033">
    <property type="protein sequence ID" value="MFC3570146.1"/>
    <property type="molecule type" value="Genomic_DNA"/>
</dbReference>
<sequence length="353" mass="38406">MAFLDLVSLTKNYGTFTAVDSLSFSVERGSFVSLLGPSGCGKTTTLQMIAGFEDVSSGRILLNGRDLAAVPARQRGLGIVFQTYALFMHMTVAENVAFGLEMRKVDRAERKRRVAEALDLVHLSHLADRYPRAMSGGQRQRVALARALVIQPELLLLDEPLSNLDAKLREEMQLELRRIQREAGVTTLLVTHDQSEAMALSDQVIVMERGRLQQAAAPFDAYEAPQTSFVSGFLGKSNSLRGRLSGKGPEGSALDLGGLRLQGPAADLPPGEVELALRPERIELVAEGKGLVSGTVSEQVFLGDQWLLKVETPLGPLLILRRNTGRPEAAPGDTVHLSWQRDHLRILPVEGAA</sequence>
<evidence type="ECO:0000256" key="2">
    <source>
        <dbReference type="ARBA" id="ARBA00022741"/>
    </source>
</evidence>
<dbReference type="PROSITE" id="PS50893">
    <property type="entry name" value="ABC_TRANSPORTER_2"/>
    <property type="match status" value="1"/>
</dbReference>
<feature type="domain" description="ABC transporter" evidence="4">
    <location>
        <begin position="4"/>
        <end position="234"/>
    </location>
</feature>
<keyword evidence="1" id="KW-0813">Transport</keyword>
<evidence type="ECO:0000313" key="5">
    <source>
        <dbReference type="EMBL" id="MFC3570146.1"/>
    </source>
</evidence>
<dbReference type="InterPro" id="IPR003593">
    <property type="entry name" value="AAA+_ATPase"/>
</dbReference>
<comment type="caution">
    <text evidence="5">The sequence shown here is derived from an EMBL/GenBank/DDBJ whole genome shotgun (WGS) entry which is preliminary data.</text>
</comment>
<dbReference type="Pfam" id="PF00005">
    <property type="entry name" value="ABC_tran"/>
    <property type="match status" value="1"/>
</dbReference>
<keyword evidence="2" id="KW-0547">Nucleotide-binding</keyword>
<keyword evidence="3 5" id="KW-0067">ATP-binding</keyword>
<dbReference type="Gene3D" id="3.40.50.300">
    <property type="entry name" value="P-loop containing nucleotide triphosphate hydrolases"/>
    <property type="match status" value="1"/>
</dbReference>
<dbReference type="RefSeq" id="WP_379030762.1">
    <property type="nucleotide sequence ID" value="NZ_JBHRXE010000033.1"/>
</dbReference>
<dbReference type="Proteomes" id="UP001595596">
    <property type="component" value="Unassembled WGS sequence"/>
</dbReference>
<dbReference type="PANTHER" id="PTHR42781">
    <property type="entry name" value="SPERMIDINE/PUTRESCINE IMPORT ATP-BINDING PROTEIN POTA"/>
    <property type="match status" value="1"/>
</dbReference>
<reference evidence="6" key="1">
    <citation type="journal article" date="2019" name="Int. J. Syst. Evol. Microbiol.">
        <title>The Global Catalogue of Microorganisms (GCM) 10K type strain sequencing project: providing services to taxonomists for standard genome sequencing and annotation.</title>
        <authorList>
            <consortium name="The Broad Institute Genomics Platform"/>
            <consortium name="The Broad Institute Genome Sequencing Center for Infectious Disease"/>
            <person name="Wu L."/>
            <person name="Ma J."/>
        </authorList>
    </citation>
    <scope>NUCLEOTIDE SEQUENCE [LARGE SCALE GENOMIC DNA]</scope>
    <source>
        <strain evidence="6">VKM B-3226</strain>
    </source>
</reference>
<dbReference type="InterPro" id="IPR003439">
    <property type="entry name" value="ABC_transporter-like_ATP-bd"/>
</dbReference>
<name>A0ABV7S1Q0_9RHOB</name>
<organism evidence="5 6">
    <name type="scientific">Paracoccus simplex</name>
    <dbReference type="NCBI Taxonomy" id="2086346"/>
    <lineage>
        <taxon>Bacteria</taxon>
        <taxon>Pseudomonadati</taxon>
        <taxon>Pseudomonadota</taxon>
        <taxon>Alphaproteobacteria</taxon>
        <taxon>Rhodobacterales</taxon>
        <taxon>Paracoccaceae</taxon>
        <taxon>Paracoccus</taxon>
    </lineage>
</organism>
<dbReference type="InterPro" id="IPR013611">
    <property type="entry name" value="Transp-assoc_OB_typ2"/>
</dbReference>
<dbReference type="GO" id="GO:0005524">
    <property type="term" value="F:ATP binding"/>
    <property type="evidence" value="ECO:0007669"/>
    <property type="project" value="UniProtKB-KW"/>
</dbReference>
<dbReference type="PANTHER" id="PTHR42781:SF4">
    <property type="entry name" value="SPERMIDINE_PUTRESCINE IMPORT ATP-BINDING PROTEIN POTA"/>
    <property type="match status" value="1"/>
</dbReference>
<dbReference type="Pfam" id="PF08402">
    <property type="entry name" value="TOBE_2"/>
    <property type="match status" value="1"/>
</dbReference>